<feature type="compositionally biased region" description="Low complexity" evidence="2">
    <location>
        <begin position="722"/>
        <end position="737"/>
    </location>
</feature>
<dbReference type="AlphaFoldDB" id="A0A078APG7"/>
<gene>
    <name evidence="3" type="primary">Contig16986.g18093</name>
    <name evidence="3" type="ORF">STYLEM_13324</name>
</gene>
<evidence type="ECO:0000256" key="1">
    <source>
        <dbReference type="SAM" id="Coils"/>
    </source>
</evidence>
<sequence>MKISTSEQTIKNSKNTPASTVPIQAAFKLFCLNNQNTITKNATQSNLQTLNSQKSLYPPKQEKQQQLNTVHSVATIDGNGKSSNLHKVFSIENFYQMPSNLCDTQKSSNYNNPLMTPSTQLPRCISSDRGLLLQTTPSVSMGGAGGNCINLNFNNKNLNNLKFSHLHLQSNQSQPHLIDQPLDKKSNPLFQTFQQNNIESLMQNQKIHSSNQPNLLINTGANDQQQLQNQMNVPLLMQNIQAVQIPQIQPQSAKNISVKSLFNGDVRGENDIYLNVILVDTFKSVYRQLDPLKKGYIKLKDLSEAVKGVEGDGKRNALIKFFVSFVNQTNKQYISKVSFLTNSVSACLHNKYDLNLFVQQDKYEVTYYDRNIQIKQSQSTTSGGSRTEKYPSSSQSSHQASTSSNNNQQSNNNNNNTNHISINQQPTKQLNIKQYKPEPKQQQQQINVNQLFQQQQQTYQNLQSQQQENENILNQQPQQQQQQQQQQQLQQQQNQINYQQSLLEKLVANQHHPEQLSQQLSDQQLKELKYQLELWHQQYEAQQQLQSSLDQQDSYNFRQNNTGNANVSQNQQNNHALRDNQKSLQDDINMLYYKYFSGQVSKSNQLSKQNELYIQHLLAQSQAYQQQKKIISSIISPSNQSNKENITAGMTSQIFPNQKSSHVNLLGKDGNSVSRNEKSNGRNNNSHNNFVNNKNFTSTNSNFSIAAKQLKNKQGNLQNHPLRSSQSRSLKQSQLNSTSELAPHSTFDSLKGVVNRGRK</sequence>
<feature type="region of interest" description="Disordered" evidence="2">
    <location>
        <begin position="377"/>
        <end position="421"/>
    </location>
</feature>
<evidence type="ECO:0008006" key="5">
    <source>
        <dbReference type="Google" id="ProtNLM"/>
    </source>
</evidence>
<feature type="coiled-coil region" evidence="1">
    <location>
        <begin position="455"/>
        <end position="545"/>
    </location>
</feature>
<protein>
    <recommendedName>
        <fullName evidence="5">EF-hand domain-containing protein</fullName>
    </recommendedName>
</protein>
<keyword evidence="4" id="KW-1185">Reference proteome</keyword>
<name>A0A078APG7_STYLE</name>
<dbReference type="InParanoid" id="A0A078APG7"/>
<feature type="region of interest" description="Disordered" evidence="2">
    <location>
        <begin position="717"/>
        <end position="759"/>
    </location>
</feature>
<keyword evidence="1" id="KW-0175">Coiled coil</keyword>
<evidence type="ECO:0000256" key="2">
    <source>
        <dbReference type="SAM" id="MobiDB-lite"/>
    </source>
</evidence>
<reference evidence="3 4" key="1">
    <citation type="submission" date="2014-06" db="EMBL/GenBank/DDBJ databases">
        <authorList>
            <person name="Swart Estienne"/>
        </authorList>
    </citation>
    <scope>NUCLEOTIDE SEQUENCE [LARGE SCALE GENOMIC DNA]</scope>
    <source>
        <strain evidence="3 4">130c</strain>
    </source>
</reference>
<feature type="compositionally biased region" description="Low complexity" evidence="2">
    <location>
        <begin position="392"/>
        <end position="421"/>
    </location>
</feature>
<evidence type="ECO:0000313" key="3">
    <source>
        <dbReference type="EMBL" id="CDW84265.1"/>
    </source>
</evidence>
<organism evidence="3 4">
    <name type="scientific">Stylonychia lemnae</name>
    <name type="common">Ciliate</name>
    <dbReference type="NCBI Taxonomy" id="5949"/>
    <lineage>
        <taxon>Eukaryota</taxon>
        <taxon>Sar</taxon>
        <taxon>Alveolata</taxon>
        <taxon>Ciliophora</taxon>
        <taxon>Intramacronucleata</taxon>
        <taxon>Spirotrichea</taxon>
        <taxon>Stichotrichia</taxon>
        <taxon>Sporadotrichida</taxon>
        <taxon>Oxytrichidae</taxon>
        <taxon>Stylonychinae</taxon>
        <taxon>Stylonychia</taxon>
    </lineage>
</organism>
<feature type="region of interest" description="Disordered" evidence="2">
    <location>
        <begin position="661"/>
        <end position="697"/>
    </location>
</feature>
<dbReference type="OMA" id="ECEGINI"/>
<evidence type="ECO:0000313" key="4">
    <source>
        <dbReference type="Proteomes" id="UP000039865"/>
    </source>
</evidence>
<dbReference type="Proteomes" id="UP000039865">
    <property type="component" value="Unassembled WGS sequence"/>
</dbReference>
<accession>A0A078APG7</accession>
<proteinExistence type="predicted"/>
<feature type="compositionally biased region" description="Low complexity" evidence="2">
    <location>
        <begin position="681"/>
        <end position="697"/>
    </location>
</feature>
<dbReference type="EMBL" id="CCKQ01012647">
    <property type="protein sequence ID" value="CDW84265.1"/>
    <property type="molecule type" value="Genomic_DNA"/>
</dbReference>